<dbReference type="GeneID" id="55988279"/>
<dbReference type="Gene3D" id="3.40.50.150">
    <property type="entry name" value="Vaccinia Virus protein VP39"/>
    <property type="match status" value="1"/>
</dbReference>
<evidence type="ECO:0000256" key="9">
    <source>
        <dbReference type="ARBA" id="ARBA00047885"/>
    </source>
</evidence>
<feature type="compositionally biased region" description="Low complexity" evidence="11">
    <location>
        <begin position="551"/>
        <end position="560"/>
    </location>
</feature>
<evidence type="ECO:0000256" key="4">
    <source>
        <dbReference type="ARBA" id="ARBA00022691"/>
    </source>
</evidence>
<dbReference type="EMBL" id="CP055898">
    <property type="protein sequence ID" value="QKX53686.1"/>
    <property type="molecule type" value="Genomic_DNA"/>
</dbReference>
<feature type="signal peptide" evidence="12">
    <location>
        <begin position="1"/>
        <end position="26"/>
    </location>
</feature>
<evidence type="ECO:0000256" key="7">
    <source>
        <dbReference type="ARBA" id="ARBA00043129"/>
    </source>
</evidence>
<evidence type="ECO:0000256" key="3">
    <source>
        <dbReference type="ARBA" id="ARBA00022679"/>
    </source>
</evidence>
<dbReference type="PANTHER" id="PTHR12753">
    <property type="entry name" value="AD-003 - RELATED"/>
    <property type="match status" value="1"/>
</dbReference>
<evidence type="ECO:0000256" key="8">
    <source>
        <dbReference type="ARBA" id="ARBA00047306"/>
    </source>
</evidence>
<feature type="region of interest" description="Disordered" evidence="11">
    <location>
        <begin position="736"/>
        <end position="775"/>
    </location>
</feature>
<dbReference type="AlphaFoldDB" id="A0A7H8QIG6"/>
<evidence type="ECO:0000256" key="1">
    <source>
        <dbReference type="ARBA" id="ARBA00009059"/>
    </source>
</evidence>
<name>A0A7H8QIG6_TALRU</name>
<feature type="compositionally biased region" description="Low complexity" evidence="11">
    <location>
        <begin position="426"/>
        <end position="447"/>
    </location>
</feature>
<dbReference type="SUPFAM" id="SSF53335">
    <property type="entry name" value="S-adenosyl-L-methionine-dependent methyltransferases"/>
    <property type="match status" value="1"/>
</dbReference>
<dbReference type="InterPro" id="IPR008576">
    <property type="entry name" value="MeTrfase_NTM1"/>
</dbReference>
<comment type="similarity">
    <text evidence="1">Belongs to the methyltransferase superfamily. NTM1 family.</text>
</comment>
<dbReference type="InterPro" id="IPR029063">
    <property type="entry name" value="SAM-dependent_MTases_sf"/>
</dbReference>
<evidence type="ECO:0000256" key="10">
    <source>
        <dbReference type="ARBA" id="ARBA00048167"/>
    </source>
</evidence>
<evidence type="ECO:0000256" key="12">
    <source>
        <dbReference type="SAM" id="SignalP"/>
    </source>
</evidence>
<dbReference type="RefSeq" id="XP_035339865.1">
    <property type="nucleotide sequence ID" value="XM_035483972.1"/>
</dbReference>
<comment type="catalytic activity">
    <reaction evidence="9">
        <text>N-terminal L-prolyl-L-prolyl-L-lysyl-[protein] + 2 S-adenosyl-L-methionine = N-terminal N,N-dimethyl-L-prolyl-L-prolyl-L-lysyl-[protein] + 2 S-adenosyl-L-homocysteine + 2 H(+)</text>
        <dbReference type="Rhea" id="RHEA:54736"/>
        <dbReference type="Rhea" id="RHEA-COMP:13787"/>
        <dbReference type="Rhea" id="RHEA-COMP:13974"/>
        <dbReference type="ChEBI" id="CHEBI:15378"/>
        <dbReference type="ChEBI" id="CHEBI:57856"/>
        <dbReference type="ChEBI" id="CHEBI:59789"/>
        <dbReference type="ChEBI" id="CHEBI:138059"/>
        <dbReference type="ChEBI" id="CHEBI:138318"/>
        <dbReference type="EC" id="2.1.1.244"/>
    </reaction>
</comment>
<keyword evidence="12" id="KW-0732">Signal</keyword>
<feature type="region of interest" description="Disordered" evidence="11">
    <location>
        <begin position="418"/>
        <end position="468"/>
    </location>
</feature>
<dbReference type="OrthoDB" id="4179303at2759"/>
<dbReference type="GO" id="GO:0032259">
    <property type="term" value="P:methylation"/>
    <property type="evidence" value="ECO:0007669"/>
    <property type="project" value="UniProtKB-KW"/>
</dbReference>
<keyword evidence="2" id="KW-0489">Methyltransferase</keyword>
<reference evidence="14" key="1">
    <citation type="submission" date="2020-06" db="EMBL/GenBank/DDBJ databases">
        <title>A chromosome-scale genome assembly of Talaromyces rugulosus W13939.</title>
        <authorList>
            <person name="Wang B."/>
            <person name="Guo L."/>
            <person name="Ye K."/>
            <person name="Wang L."/>
        </authorList>
    </citation>
    <scope>NUCLEOTIDE SEQUENCE [LARGE SCALE GENOMIC DNA]</scope>
    <source>
        <strain evidence="14">W13939</strain>
    </source>
</reference>
<comment type="catalytic activity">
    <reaction evidence="10">
        <text>N-terminal L-alanyl-L-prolyl-L-lysyl-[protein] + 3 S-adenosyl-L-methionine = N-terminal N,N,N-trimethyl-L-alanyl-L-prolyl-L-lysyl-[protein] + 3 S-adenosyl-L-homocysteine + 3 H(+)</text>
        <dbReference type="Rhea" id="RHEA:54712"/>
        <dbReference type="Rhea" id="RHEA-COMP:13785"/>
        <dbReference type="Rhea" id="RHEA-COMP:13971"/>
        <dbReference type="ChEBI" id="CHEBI:15378"/>
        <dbReference type="ChEBI" id="CHEBI:57856"/>
        <dbReference type="ChEBI" id="CHEBI:59789"/>
        <dbReference type="ChEBI" id="CHEBI:138057"/>
        <dbReference type="ChEBI" id="CHEBI:138315"/>
        <dbReference type="EC" id="2.1.1.244"/>
    </reaction>
</comment>
<evidence type="ECO:0000256" key="6">
    <source>
        <dbReference type="ARBA" id="ARBA00039449"/>
    </source>
</evidence>
<accession>A0A7H8QIG6</accession>
<dbReference type="PANTHER" id="PTHR12753:SF0">
    <property type="entry name" value="ALPHA N-TERMINAL PROTEIN METHYLTRANSFERASE 1"/>
    <property type="match status" value="1"/>
</dbReference>
<comment type="catalytic activity">
    <reaction evidence="8">
        <text>N-terminal L-seryl-L-prolyl-L-lysyl-[protein] + 3 S-adenosyl-L-methionine = N-terminal N,N,N-trimethyl-L-seryl-L-prolyl-L-lysyl-[protein] + 3 S-adenosyl-L-homocysteine + 3 H(+)</text>
        <dbReference type="Rhea" id="RHEA:54724"/>
        <dbReference type="Rhea" id="RHEA-COMP:13789"/>
        <dbReference type="Rhea" id="RHEA-COMP:13973"/>
        <dbReference type="ChEBI" id="CHEBI:15378"/>
        <dbReference type="ChEBI" id="CHEBI:57856"/>
        <dbReference type="ChEBI" id="CHEBI:59789"/>
        <dbReference type="ChEBI" id="CHEBI:138061"/>
        <dbReference type="ChEBI" id="CHEBI:138317"/>
        <dbReference type="EC" id="2.1.1.244"/>
    </reaction>
</comment>
<feature type="region of interest" description="Disordered" evidence="11">
    <location>
        <begin position="539"/>
        <end position="564"/>
    </location>
</feature>
<gene>
    <name evidence="13" type="ORF">TRUGW13939_00766</name>
</gene>
<dbReference type="EC" id="2.1.1.244" evidence="5"/>
<dbReference type="GO" id="GO:0005737">
    <property type="term" value="C:cytoplasm"/>
    <property type="evidence" value="ECO:0007669"/>
    <property type="project" value="TreeGrafter"/>
</dbReference>
<evidence type="ECO:0000256" key="2">
    <source>
        <dbReference type="ARBA" id="ARBA00022603"/>
    </source>
</evidence>
<dbReference type="Proteomes" id="UP000509510">
    <property type="component" value="Chromosome I"/>
</dbReference>
<protein>
    <recommendedName>
        <fullName evidence="6">Alpha N-terminal protein methyltransferase 1</fullName>
        <ecNumber evidence="5">2.1.1.244</ecNumber>
    </recommendedName>
    <alternativeName>
        <fullName evidence="7">X-Pro-Lys N-terminal protein methyltransferase 1</fullName>
    </alternativeName>
</protein>
<dbReference type="Pfam" id="PF05891">
    <property type="entry name" value="Methyltransf_PK"/>
    <property type="match status" value="1"/>
</dbReference>
<dbReference type="GO" id="GO:0071885">
    <property type="term" value="F:N-terminal protein N-methyltransferase activity"/>
    <property type="evidence" value="ECO:0007669"/>
    <property type="project" value="UniProtKB-EC"/>
</dbReference>
<evidence type="ECO:0000313" key="13">
    <source>
        <dbReference type="EMBL" id="QKX53686.1"/>
    </source>
</evidence>
<organism evidence="13 14">
    <name type="scientific">Talaromyces rugulosus</name>
    <name type="common">Penicillium rugulosum</name>
    <dbReference type="NCBI Taxonomy" id="121627"/>
    <lineage>
        <taxon>Eukaryota</taxon>
        <taxon>Fungi</taxon>
        <taxon>Dikarya</taxon>
        <taxon>Ascomycota</taxon>
        <taxon>Pezizomycotina</taxon>
        <taxon>Eurotiomycetes</taxon>
        <taxon>Eurotiomycetidae</taxon>
        <taxon>Eurotiales</taxon>
        <taxon>Trichocomaceae</taxon>
        <taxon>Talaromyces</taxon>
        <taxon>Talaromyces sect. Islandici</taxon>
    </lineage>
</organism>
<evidence type="ECO:0000256" key="5">
    <source>
        <dbReference type="ARBA" id="ARBA00039112"/>
    </source>
</evidence>
<evidence type="ECO:0000256" key="11">
    <source>
        <dbReference type="SAM" id="MobiDB-lite"/>
    </source>
</evidence>
<sequence>MDEPCLINNLADELLSLVLLFLLAETEEAPGGHRNRHGYVIPIIRRRTDDVGFPKGEKSDLDRYRLVCTRFLRIATPWKFRHFTLRFSRDGFNRVNELVDMRLAGHIRYFTYMVRPSYQGPDWENFLNGLDDPSLSKIHRARLADQKLLTETSNDLVALKKAMAAFSSLQQIKLLRLQDQADEDIMNRARRNNANHGLYLDWEPACSRAVQNLGVALLGSACHSVRFLGPQLSPKASMRLLHTPDRAVSNLGERLTCLDVSFQSAQDMTSAMAGLSGVFGKFFLAARNLITISVGFPANNPVSLPLENIFNHLYWPRLRCLGIQGWKLDSAEIIALVRRHRTRLRELRIPHVYLTGEGNRWRDILSVLRDEMEQLESVDLQHIDYAFHFDSEVVNGIEIPPGHTTDEEDEVVLYDNNGRTEEDTDSWSVVSSAHHSSHSSQSETSMSETHRQPMQALSPEELGLLSVDDLGDNGIRERMETTSEPAPDSQINHASAIAYWTSVSATVNGMLGGYPQVSYIDLRGSSLFLSKLRRLRLVGDDDDGSGKQDNQTQTQTQTQTQEKKKLKRGVDCGAGIGRVTEGFLSKVCEVVDIVEPVGKFADVVRNGPLGKSGVIGDVYVSGLEDWEPALAGKKYDLVWNQWCVGHLTDTQLIEYLKRVAASLTDSGLIVLKENVSTDINGKDHYDTTDSAVTRAETKFKQIFKQAGLKLVKSEEQLGFPKQLGLLPVKFFALRPEENNRPKKNEKESIHKESQRQELKRKREETTETTATSLEK</sequence>
<keyword evidence="4" id="KW-0949">S-adenosyl-L-methionine</keyword>
<feature type="chain" id="PRO_5028979195" description="Alpha N-terminal protein methyltransferase 1" evidence="12">
    <location>
        <begin position="27"/>
        <end position="775"/>
    </location>
</feature>
<keyword evidence="3" id="KW-0808">Transferase</keyword>
<dbReference type="KEGG" id="trg:TRUGW13939_00766"/>
<feature type="compositionally biased region" description="Basic and acidic residues" evidence="11">
    <location>
        <begin position="736"/>
        <end position="765"/>
    </location>
</feature>
<proteinExistence type="inferred from homology"/>
<keyword evidence="14" id="KW-1185">Reference proteome</keyword>
<dbReference type="CDD" id="cd02440">
    <property type="entry name" value="AdoMet_MTases"/>
    <property type="match status" value="1"/>
</dbReference>
<evidence type="ECO:0000313" key="14">
    <source>
        <dbReference type="Proteomes" id="UP000509510"/>
    </source>
</evidence>